<feature type="domain" description="CheW-like" evidence="1">
    <location>
        <begin position="14"/>
        <end position="152"/>
    </location>
</feature>
<dbReference type="InterPro" id="IPR036061">
    <property type="entry name" value="CheW-like_dom_sf"/>
</dbReference>
<dbReference type="EMBL" id="JAGGKT010000001">
    <property type="protein sequence ID" value="MBP1930056.1"/>
    <property type="molecule type" value="Genomic_DNA"/>
</dbReference>
<dbReference type="InterPro" id="IPR002545">
    <property type="entry name" value="CheW-lke_dom"/>
</dbReference>
<dbReference type="SUPFAM" id="SSF50341">
    <property type="entry name" value="CheW-like"/>
    <property type="match status" value="1"/>
</dbReference>
<evidence type="ECO:0000313" key="3">
    <source>
        <dbReference type="Proteomes" id="UP001519343"/>
    </source>
</evidence>
<dbReference type="Gene3D" id="2.40.50.180">
    <property type="entry name" value="CheA-289, Domain 4"/>
    <property type="match status" value="1"/>
</dbReference>
<dbReference type="RefSeq" id="WP_209807756.1">
    <property type="nucleotide sequence ID" value="NZ_JAGGKT010000001.1"/>
</dbReference>
<sequence length="152" mass="17048">MAGNTAEIQDLNEMIKLVIFRVNDEEYGVDVSLIKSIERMMQITRVPNVQEYILGVMNLRGSVIPVVDLRSRFGFSATEIKEETRIIVLSIDDVDVGIVVDSCSDVTDINRDQIEPPPSVVGAIEATFIQGVTKIDRRLIILLDMEKTLKIK</sequence>
<accession>A0ABS4GIH3</accession>
<name>A0ABS4GIH3_9BACL</name>
<dbReference type="PROSITE" id="PS50851">
    <property type="entry name" value="CHEW"/>
    <property type="match status" value="1"/>
</dbReference>
<organism evidence="2 3">
    <name type="scientific">Ammoniphilus resinae</name>
    <dbReference type="NCBI Taxonomy" id="861532"/>
    <lineage>
        <taxon>Bacteria</taxon>
        <taxon>Bacillati</taxon>
        <taxon>Bacillota</taxon>
        <taxon>Bacilli</taxon>
        <taxon>Bacillales</taxon>
        <taxon>Paenibacillaceae</taxon>
        <taxon>Aneurinibacillus group</taxon>
        <taxon>Ammoniphilus</taxon>
    </lineage>
</organism>
<keyword evidence="3" id="KW-1185">Reference proteome</keyword>
<dbReference type="SMART" id="SM00260">
    <property type="entry name" value="CheW"/>
    <property type="match status" value="1"/>
</dbReference>
<dbReference type="Pfam" id="PF01584">
    <property type="entry name" value="CheW"/>
    <property type="match status" value="1"/>
</dbReference>
<proteinExistence type="predicted"/>
<evidence type="ECO:0000313" key="2">
    <source>
        <dbReference type="EMBL" id="MBP1930056.1"/>
    </source>
</evidence>
<comment type="caution">
    <text evidence="2">The sequence shown here is derived from an EMBL/GenBank/DDBJ whole genome shotgun (WGS) entry which is preliminary data.</text>
</comment>
<protein>
    <submittedName>
        <fullName evidence="2">Purine-binding chemotaxis protein CheW</fullName>
    </submittedName>
</protein>
<dbReference type="PANTHER" id="PTHR22617:SF23">
    <property type="entry name" value="CHEMOTAXIS PROTEIN CHEW"/>
    <property type="match status" value="1"/>
</dbReference>
<dbReference type="InterPro" id="IPR039315">
    <property type="entry name" value="CheW"/>
</dbReference>
<dbReference type="PANTHER" id="PTHR22617">
    <property type="entry name" value="CHEMOTAXIS SENSOR HISTIDINE KINASE-RELATED"/>
    <property type="match status" value="1"/>
</dbReference>
<evidence type="ECO:0000259" key="1">
    <source>
        <dbReference type="PROSITE" id="PS50851"/>
    </source>
</evidence>
<gene>
    <name evidence="2" type="ORF">J2Z37_000043</name>
</gene>
<dbReference type="Gene3D" id="2.30.30.40">
    <property type="entry name" value="SH3 Domains"/>
    <property type="match status" value="1"/>
</dbReference>
<dbReference type="Proteomes" id="UP001519343">
    <property type="component" value="Unassembled WGS sequence"/>
</dbReference>
<reference evidence="2 3" key="1">
    <citation type="submission" date="2021-03" db="EMBL/GenBank/DDBJ databases">
        <title>Genomic Encyclopedia of Type Strains, Phase IV (KMG-IV): sequencing the most valuable type-strain genomes for metagenomic binning, comparative biology and taxonomic classification.</title>
        <authorList>
            <person name="Goeker M."/>
        </authorList>
    </citation>
    <scope>NUCLEOTIDE SEQUENCE [LARGE SCALE GENOMIC DNA]</scope>
    <source>
        <strain evidence="2 3">DSM 24738</strain>
    </source>
</reference>